<feature type="transmembrane region" description="Helical" evidence="1">
    <location>
        <begin position="14"/>
        <end position="35"/>
    </location>
</feature>
<accession>A0A1G1Z7P8</accession>
<evidence type="ECO:0000313" key="2">
    <source>
        <dbReference type="EMBL" id="OGY60544.1"/>
    </source>
</evidence>
<gene>
    <name evidence="2" type="ORF">A3I33_02045</name>
</gene>
<protein>
    <submittedName>
        <fullName evidence="2">Uncharacterized protein</fullName>
    </submittedName>
</protein>
<organism evidence="2 3">
    <name type="scientific">Candidatus Colwellbacteria bacterium RIFCSPLOWO2_02_FULL_45_11</name>
    <dbReference type="NCBI Taxonomy" id="1797692"/>
    <lineage>
        <taxon>Bacteria</taxon>
        <taxon>Candidatus Colwelliibacteriota</taxon>
    </lineage>
</organism>
<proteinExistence type="predicted"/>
<dbReference type="AlphaFoldDB" id="A0A1G1Z7P8"/>
<evidence type="ECO:0000256" key="1">
    <source>
        <dbReference type="SAM" id="Phobius"/>
    </source>
</evidence>
<sequence length="96" mass="10333">MAITVEQGNGKKGLVGLVVGVSVVVGLIIATYVLFFTKPPQIEVLVPSEVKTISKISEVDLDPSKITGSPQYKALQEHVLPPVLGEFGRENPFARF</sequence>
<evidence type="ECO:0000313" key="3">
    <source>
        <dbReference type="Proteomes" id="UP000176544"/>
    </source>
</evidence>
<dbReference type="Proteomes" id="UP000176544">
    <property type="component" value="Unassembled WGS sequence"/>
</dbReference>
<reference evidence="2 3" key="1">
    <citation type="journal article" date="2016" name="Nat. Commun.">
        <title>Thousands of microbial genomes shed light on interconnected biogeochemical processes in an aquifer system.</title>
        <authorList>
            <person name="Anantharaman K."/>
            <person name="Brown C.T."/>
            <person name="Hug L.A."/>
            <person name="Sharon I."/>
            <person name="Castelle C.J."/>
            <person name="Probst A.J."/>
            <person name="Thomas B.C."/>
            <person name="Singh A."/>
            <person name="Wilkins M.J."/>
            <person name="Karaoz U."/>
            <person name="Brodie E.L."/>
            <person name="Williams K.H."/>
            <person name="Hubbard S.S."/>
            <person name="Banfield J.F."/>
        </authorList>
    </citation>
    <scope>NUCLEOTIDE SEQUENCE [LARGE SCALE GENOMIC DNA]</scope>
</reference>
<name>A0A1G1Z7P8_9BACT</name>
<keyword evidence="1" id="KW-0472">Membrane</keyword>
<keyword evidence="1" id="KW-0812">Transmembrane</keyword>
<comment type="caution">
    <text evidence="2">The sequence shown here is derived from an EMBL/GenBank/DDBJ whole genome shotgun (WGS) entry which is preliminary data.</text>
</comment>
<dbReference type="STRING" id="1797692.A3I33_02045"/>
<dbReference type="EMBL" id="MHJA01000029">
    <property type="protein sequence ID" value="OGY60544.1"/>
    <property type="molecule type" value="Genomic_DNA"/>
</dbReference>
<keyword evidence="1" id="KW-1133">Transmembrane helix</keyword>